<feature type="compositionally biased region" description="Basic and acidic residues" evidence="1">
    <location>
        <begin position="235"/>
        <end position="261"/>
    </location>
</feature>
<dbReference type="Proteomes" id="UP000707451">
    <property type="component" value="Unassembled WGS sequence"/>
</dbReference>
<comment type="caution">
    <text evidence="2">The sequence shown here is derived from an EMBL/GenBank/DDBJ whole genome shotgun (WGS) entry which is preliminary data.</text>
</comment>
<evidence type="ECO:0000256" key="1">
    <source>
        <dbReference type="SAM" id="MobiDB-lite"/>
    </source>
</evidence>
<name>A0A9P8BM53_9FUNG</name>
<organism evidence="2 3">
    <name type="scientific">Linnemannia hyalina</name>
    <dbReference type="NCBI Taxonomy" id="64524"/>
    <lineage>
        <taxon>Eukaryota</taxon>
        <taxon>Fungi</taxon>
        <taxon>Fungi incertae sedis</taxon>
        <taxon>Mucoromycota</taxon>
        <taxon>Mortierellomycotina</taxon>
        <taxon>Mortierellomycetes</taxon>
        <taxon>Mortierellales</taxon>
        <taxon>Mortierellaceae</taxon>
        <taxon>Linnemannia</taxon>
    </lineage>
</organism>
<keyword evidence="3" id="KW-1185">Reference proteome</keyword>
<gene>
    <name evidence="2" type="ORF">KI688_009804</name>
</gene>
<evidence type="ECO:0000313" key="2">
    <source>
        <dbReference type="EMBL" id="KAG9060713.1"/>
    </source>
</evidence>
<evidence type="ECO:0000313" key="3">
    <source>
        <dbReference type="Proteomes" id="UP000707451"/>
    </source>
</evidence>
<dbReference type="AlphaFoldDB" id="A0A9P8BM53"/>
<feature type="region of interest" description="Disordered" evidence="1">
    <location>
        <begin position="140"/>
        <end position="270"/>
    </location>
</feature>
<proteinExistence type="predicted"/>
<sequence>MDDMSHRHQLDEAFHALKDTEFTGDVADVKARLLDRLRHRLDNFILAEADKVRKLSPKSNLKNRNATMQDLRARPMKKPQTPDGVFMEYMELIQKELSNIKITRKMAKVKVRKRPVRIWQRVVTWRSVRRKETVDGVFHGSDYQPKGKKAMGSAARNNIASSESKAVAPLVGSSSTTTPRPSADMMDKASVGMDKCMDVDDGGESNVVDLDSKSDTDEDDADPRNGSPGSGHLTARKEEEECRKREAQQKQERDARKEESAMKTAKSRKCWSDDVNKTICGGT</sequence>
<dbReference type="OrthoDB" id="2470514at2759"/>
<feature type="compositionally biased region" description="Polar residues" evidence="1">
    <location>
        <begin position="155"/>
        <end position="164"/>
    </location>
</feature>
<protein>
    <submittedName>
        <fullName evidence="2">Uncharacterized protein</fullName>
    </submittedName>
</protein>
<reference evidence="2" key="1">
    <citation type="submission" date="2021-06" db="EMBL/GenBank/DDBJ databases">
        <title>Genome Sequence of Mortierella hyaline Strain SCG-10, a Cold-Adapted, Nitrate-Reducing Fungus Isolated from Soil in Minnesota, USA.</title>
        <authorList>
            <person name="Aldossari N."/>
        </authorList>
    </citation>
    <scope>NUCLEOTIDE SEQUENCE</scope>
    <source>
        <strain evidence="2">SCG-10</strain>
    </source>
</reference>
<accession>A0A9P8BM53</accession>
<dbReference type="EMBL" id="JAHRHY010000045">
    <property type="protein sequence ID" value="KAG9060713.1"/>
    <property type="molecule type" value="Genomic_DNA"/>
</dbReference>